<dbReference type="EC" id="3.1.-.-" evidence="1"/>
<keyword evidence="1" id="KW-0255">Endonuclease</keyword>
<dbReference type="InterPro" id="IPR003477">
    <property type="entry name" value="PemK-like"/>
</dbReference>
<dbReference type="GO" id="GO:0003677">
    <property type="term" value="F:DNA binding"/>
    <property type="evidence" value="ECO:0007669"/>
    <property type="project" value="InterPro"/>
</dbReference>
<dbReference type="Proteomes" id="UP000308181">
    <property type="component" value="Unassembled WGS sequence"/>
</dbReference>
<evidence type="ECO:0000256" key="1">
    <source>
        <dbReference type="PIRNR" id="PIRNR033490"/>
    </source>
</evidence>
<dbReference type="PANTHER" id="PTHR33988">
    <property type="entry name" value="ENDORIBONUCLEASE MAZF-RELATED"/>
    <property type="match status" value="1"/>
</dbReference>
<dbReference type="PIRSF" id="PIRSF033490">
    <property type="entry name" value="MazF"/>
    <property type="match status" value="1"/>
</dbReference>
<dbReference type="AlphaFoldDB" id="A0A4U1C4Z4"/>
<evidence type="ECO:0000313" key="3">
    <source>
        <dbReference type="Proteomes" id="UP000308181"/>
    </source>
</evidence>
<keyword evidence="1" id="KW-0378">Hydrolase</keyword>
<sequence>MSNSLSIKRFELWIADLEPGNQSEPGKIRPVVVVQSDLINNLGHSSFLICPISSQQRTTQGRLRVSIKADEENGLGKDSYILSDQLRAIDINRFHEKIGELDEETIVKLVKGIKIMLDL</sequence>
<dbReference type="InterPro" id="IPR011067">
    <property type="entry name" value="Plasmid_toxin/cell-grow_inhib"/>
</dbReference>
<dbReference type="EMBL" id="SWBP01000001">
    <property type="protein sequence ID" value="TKC00976.1"/>
    <property type="molecule type" value="Genomic_DNA"/>
</dbReference>
<dbReference type="PANTHER" id="PTHR33988:SF2">
    <property type="entry name" value="ENDORIBONUCLEASE MAZF"/>
    <property type="match status" value="1"/>
</dbReference>
<reference evidence="2 3" key="1">
    <citation type="submission" date="2019-04" db="EMBL/GenBank/DDBJ databases">
        <title>Pedobacter sp. AR-3-17 sp. nov., isolated from Arctic soil.</title>
        <authorList>
            <person name="Dahal R.H."/>
            <person name="Kim D.-U."/>
        </authorList>
    </citation>
    <scope>NUCLEOTIDE SEQUENCE [LARGE SCALE GENOMIC DNA]</scope>
    <source>
        <strain evidence="2 3">AR-3-17</strain>
    </source>
</reference>
<organism evidence="2 3">
    <name type="scientific">Pedobacter cryophilus</name>
    <dbReference type="NCBI Taxonomy" id="2571271"/>
    <lineage>
        <taxon>Bacteria</taxon>
        <taxon>Pseudomonadati</taxon>
        <taxon>Bacteroidota</taxon>
        <taxon>Sphingobacteriia</taxon>
        <taxon>Sphingobacteriales</taxon>
        <taxon>Sphingobacteriaceae</taxon>
        <taxon>Pedobacter</taxon>
    </lineage>
</organism>
<protein>
    <recommendedName>
        <fullName evidence="1">mRNA interferase</fullName>
        <ecNumber evidence="1">3.1.-.-</ecNumber>
    </recommendedName>
</protein>
<dbReference type="GO" id="GO:0016787">
    <property type="term" value="F:hydrolase activity"/>
    <property type="evidence" value="ECO:0007669"/>
    <property type="project" value="UniProtKB-KW"/>
</dbReference>
<comment type="caution">
    <text evidence="2">The sequence shown here is derived from an EMBL/GenBank/DDBJ whole genome shotgun (WGS) entry which is preliminary data.</text>
</comment>
<dbReference type="GO" id="GO:0016075">
    <property type="term" value="P:rRNA catabolic process"/>
    <property type="evidence" value="ECO:0007669"/>
    <property type="project" value="TreeGrafter"/>
</dbReference>
<keyword evidence="3" id="KW-1185">Reference proteome</keyword>
<comment type="function">
    <text evidence="1">Toxic component of a type II toxin-antitoxin (TA) system.</text>
</comment>
<dbReference type="Pfam" id="PF02452">
    <property type="entry name" value="PemK_toxin"/>
    <property type="match status" value="1"/>
</dbReference>
<proteinExistence type="inferred from homology"/>
<dbReference type="Gene3D" id="2.30.30.110">
    <property type="match status" value="1"/>
</dbReference>
<accession>A0A4U1C4Z4</accession>
<comment type="similarity">
    <text evidence="1">Belongs to the PemK/MazF family.</text>
</comment>
<dbReference type="OrthoDB" id="9808744at2"/>
<dbReference type="RefSeq" id="WP_136825181.1">
    <property type="nucleotide sequence ID" value="NZ_SWBP01000001.1"/>
</dbReference>
<keyword evidence="1" id="KW-0540">Nuclease</keyword>
<dbReference type="GO" id="GO:0004521">
    <property type="term" value="F:RNA endonuclease activity"/>
    <property type="evidence" value="ECO:0007669"/>
    <property type="project" value="TreeGrafter"/>
</dbReference>
<name>A0A4U1C4Z4_9SPHI</name>
<evidence type="ECO:0000313" key="2">
    <source>
        <dbReference type="EMBL" id="TKC00976.1"/>
    </source>
</evidence>
<dbReference type="SUPFAM" id="SSF50118">
    <property type="entry name" value="Cell growth inhibitor/plasmid maintenance toxic component"/>
    <property type="match status" value="1"/>
</dbReference>
<dbReference type="GO" id="GO:0006402">
    <property type="term" value="P:mRNA catabolic process"/>
    <property type="evidence" value="ECO:0007669"/>
    <property type="project" value="TreeGrafter"/>
</dbReference>
<gene>
    <name evidence="2" type="ORF">FA046_04685</name>
</gene>